<sequence length="443" mass="48018">MLGAHDTCIKTPALIRIVQALALGLSLVKAASTSTGGSLGTSPVRGLCKQYSSSSGSGIGLGHVLREKYLPDFFLGLGSSTNSSVLSSSGSSSSSLGTLGPQHPADLWLAKTIKKVMRKSFVAAKKLCLYEKPNLLCMSYYSPRFFKHHATKNRFYSKEFSIYVHETFYEKGVLVNCVIKSLEEISGKDFNSSESDARLESTLSFLGACLKEEKGSISRKCNLNSLDILIKRLRGVSMPENTPIEHCLSWDCLVCGIEKGYATIKSEIEQDSGPNHQGALMGLVLVYLRDIKGLKEIYISDVCFAQTDILEGIAGLNGPYYKESVGWGLVKAVNVSEFALRYILSGFLLNEAEIHISNPVNAAGTFTDWLSVKKIKHLSLTTSLEEDKAKNVAKALSLVKNLKGLAPIVTETVGLTADALMSLRGPLLFEKAKSASIERITPG</sequence>
<proteinExistence type="predicted"/>
<evidence type="ECO:0000256" key="1">
    <source>
        <dbReference type="SAM" id="SignalP"/>
    </source>
</evidence>
<feature type="chain" id="PRO_5008060456" evidence="1">
    <location>
        <begin position="31"/>
        <end position="443"/>
    </location>
</feature>
<dbReference type="EMBL" id="LTDL01000021">
    <property type="protein sequence ID" value="OAG31172.1"/>
    <property type="molecule type" value="Genomic_DNA"/>
</dbReference>
<evidence type="ECO:0000313" key="3">
    <source>
        <dbReference type="Proteomes" id="UP000185944"/>
    </source>
</evidence>
<dbReference type="RefSeq" id="XP_067544893.1">
    <property type="nucleotide sequence ID" value="XM_067689003.1"/>
</dbReference>
<organism evidence="2 3">
    <name type="scientific">Nematocida displodere</name>
    <dbReference type="NCBI Taxonomy" id="1805483"/>
    <lineage>
        <taxon>Eukaryota</taxon>
        <taxon>Fungi</taxon>
        <taxon>Fungi incertae sedis</taxon>
        <taxon>Microsporidia</taxon>
        <taxon>Nematocida</taxon>
    </lineage>
</organism>
<evidence type="ECO:0000313" key="2">
    <source>
        <dbReference type="EMBL" id="OAG31172.1"/>
    </source>
</evidence>
<dbReference type="AlphaFoldDB" id="A0A177EJ69"/>
<keyword evidence="3" id="KW-1185">Reference proteome</keyword>
<accession>A0A177EJ69</accession>
<name>A0A177EJ69_9MICR</name>
<dbReference type="Proteomes" id="UP000185944">
    <property type="component" value="Unassembled WGS sequence"/>
</dbReference>
<gene>
    <name evidence="2" type="ORF">NEDG_01585</name>
</gene>
<dbReference type="GeneID" id="93647935"/>
<dbReference type="VEuPathDB" id="MicrosporidiaDB:NEDG_01585"/>
<keyword evidence="1" id="KW-0732">Signal</keyword>
<protein>
    <submittedName>
        <fullName evidence="2">Uncharacterized protein</fullName>
    </submittedName>
</protein>
<reference evidence="2 3" key="1">
    <citation type="submission" date="2016-02" db="EMBL/GenBank/DDBJ databases">
        <title>Discovery of a natural microsporidian pathogen with a broad tissue tropism in Caenorhabditis elegans.</title>
        <authorList>
            <person name="Luallen R.J."/>
            <person name="Reinke A.W."/>
            <person name="Tong L."/>
            <person name="Botts M.R."/>
            <person name="Felix M.-A."/>
            <person name="Troemel E.R."/>
        </authorList>
    </citation>
    <scope>NUCLEOTIDE SEQUENCE [LARGE SCALE GENOMIC DNA]</scope>
    <source>
        <strain evidence="2 3">JUm2807</strain>
    </source>
</reference>
<comment type="caution">
    <text evidence="2">The sequence shown here is derived from an EMBL/GenBank/DDBJ whole genome shotgun (WGS) entry which is preliminary data.</text>
</comment>
<feature type="signal peptide" evidence="1">
    <location>
        <begin position="1"/>
        <end position="30"/>
    </location>
</feature>